<proteinExistence type="predicted"/>
<gene>
    <name evidence="5" type="ORF">MNBD_GAMMA26-704</name>
</gene>
<keyword evidence="1 5" id="KW-0489">Methyltransferase</keyword>
<evidence type="ECO:0000256" key="3">
    <source>
        <dbReference type="ARBA" id="ARBA00022691"/>
    </source>
</evidence>
<keyword evidence="2 5" id="KW-0808">Transferase</keyword>
<dbReference type="EMBL" id="UOFX01000049">
    <property type="protein sequence ID" value="VAX09319.1"/>
    <property type="molecule type" value="Genomic_DNA"/>
</dbReference>
<dbReference type="GO" id="GO:0008168">
    <property type="term" value="F:methyltransferase activity"/>
    <property type="evidence" value="ECO:0007669"/>
    <property type="project" value="UniProtKB-KW"/>
</dbReference>
<dbReference type="InterPro" id="IPR019614">
    <property type="entry name" value="SAM-dep_methyl-trfase"/>
</dbReference>
<dbReference type="PANTHER" id="PTHR42873">
    <property type="entry name" value="RIBOSOMAL RNA LARGE SUBUNIT METHYLTRANSFERASE"/>
    <property type="match status" value="1"/>
</dbReference>
<dbReference type="GO" id="GO:0032259">
    <property type="term" value="P:methylation"/>
    <property type="evidence" value="ECO:0007669"/>
    <property type="project" value="UniProtKB-KW"/>
</dbReference>
<name>A0A3B1ATL0_9ZZZZ</name>
<dbReference type="SUPFAM" id="SSF53335">
    <property type="entry name" value="S-adenosyl-L-methionine-dependent methyltransferases"/>
    <property type="match status" value="1"/>
</dbReference>
<dbReference type="Gene3D" id="3.30.750.80">
    <property type="entry name" value="RNA methyltransferase domain (HRMD) like"/>
    <property type="match status" value="1"/>
</dbReference>
<feature type="non-terminal residue" evidence="5">
    <location>
        <position position="1"/>
    </location>
</feature>
<organism evidence="5">
    <name type="scientific">hydrothermal vent metagenome</name>
    <dbReference type="NCBI Taxonomy" id="652676"/>
    <lineage>
        <taxon>unclassified sequences</taxon>
        <taxon>metagenomes</taxon>
        <taxon>ecological metagenomes</taxon>
    </lineage>
</organism>
<dbReference type="AlphaFoldDB" id="A0A3B1ATL0"/>
<dbReference type="CDD" id="cd11572">
    <property type="entry name" value="RlmI_M_like"/>
    <property type="match status" value="1"/>
</dbReference>
<protein>
    <submittedName>
        <fullName evidence="5">23S rRNA (Cytosine(1962)-C(5))-methyltransferase</fullName>
        <ecNumber evidence="5">2.1.1.191</ecNumber>
    </submittedName>
</protein>
<dbReference type="Gene3D" id="3.40.50.150">
    <property type="entry name" value="Vaccinia Virus protein VP39"/>
    <property type="match status" value="1"/>
</dbReference>
<reference evidence="5" key="1">
    <citation type="submission" date="2018-06" db="EMBL/GenBank/DDBJ databases">
        <authorList>
            <person name="Zhirakovskaya E."/>
        </authorList>
    </citation>
    <scope>NUCLEOTIDE SEQUENCE</scope>
</reference>
<sequence>QFGTAGMEVIKEQVIAALDKVIKPKAILLRNDGGIRKMEGLESYVESALGEVPEQAELIENGVKFSAPIRGGQKTGWFYDHRMNRARMKNYVQGKRVLDVFSYIGGWGVQAAVAGADEVMCVDASSSALDLVHHNGELNGVADKMSCLEGDAFGAMKALREERERFDVIILDPPAFIKRKKDLKEGSNAYRRANQMAMQLLSKDGILISGSCSHHLSRSSLQSIMQQSARHLDRNMQILEQGHQGPDHPVHPMIPETDYLKAVFARVLHR</sequence>
<accession>A0A3B1ATL0</accession>
<evidence type="ECO:0000313" key="5">
    <source>
        <dbReference type="EMBL" id="VAX09319.1"/>
    </source>
</evidence>
<dbReference type="InterPro" id="IPR029063">
    <property type="entry name" value="SAM-dependent_MTases_sf"/>
</dbReference>
<evidence type="ECO:0000256" key="1">
    <source>
        <dbReference type="ARBA" id="ARBA00022603"/>
    </source>
</evidence>
<dbReference type="CDD" id="cd02440">
    <property type="entry name" value="AdoMet_MTases"/>
    <property type="match status" value="1"/>
</dbReference>
<dbReference type="EC" id="2.1.1.191" evidence="5"/>
<dbReference type="PANTHER" id="PTHR42873:SF1">
    <property type="entry name" value="S-ADENOSYLMETHIONINE-DEPENDENT METHYLTRANSFERASE DOMAIN-CONTAINING PROTEIN"/>
    <property type="match status" value="1"/>
</dbReference>
<evidence type="ECO:0000259" key="4">
    <source>
        <dbReference type="Pfam" id="PF10672"/>
    </source>
</evidence>
<keyword evidence="3" id="KW-0949">S-adenosyl-L-methionine</keyword>
<feature type="domain" description="S-adenosylmethionine-dependent methyltransferase" evidence="4">
    <location>
        <begin position="43"/>
        <end position="210"/>
    </location>
</feature>
<evidence type="ECO:0000256" key="2">
    <source>
        <dbReference type="ARBA" id="ARBA00022679"/>
    </source>
</evidence>
<dbReference type="Pfam" id="PF10672">
    <property type="entry name" value="Methyltrans_SAM"/>
    <property type="match status" value="1"/>
</dbReference>